<organism evidence="2 3">
    <name type="scientific">Pleurodeles waltl</name>
    <name type="common">Iberian ribbed newt</name>
    <dbReference type="NCBI Taxonomy" id="8319"/>
    <lineage>
        <taxon>Eukaryota</taxon>
        <taxon>Metazoa</taxon>
        <taxon>Chordata</taxon>
        <taxon>Craniata</taxon>
        <taxon>Vertebrata</taxon>
        <taxon>Euteleostomi</taxon>
        <taxon>Amphibia</taxon>
        <taxon>Batrachia</taxon>
        <taxon>Caudata</taxon>
        <taxon>Salamandroidea</taxon>
        <taxon>Salamandridae</taxon>
        <taxon>Pleurodelinae</taxon>
        <taxon>Pleurodeles</taxon>
    </lineage>
</organism>
<sequence>MNPYGNIAFNDPTEEIRNIVDVRNFDEQLPGTTCGISRQIAPMMAEEYTEEESISVLPVDEEFCEEVDASIQQSVASTIAPLERRLLQITHTCPVPLELEVDTPQPCGPCTLPTKGSQRSSKRRADSGMNLSAFECLKKAFLTRTPHSGLDDDPQALLALAPDDPAFTPPPPIS</sequence>
<evidence type="ECO:0000313" key="2">
    <source>
        <dbReference type="EMBL" id="KAJ1093840.1"/>
    </source>
</evidence>
<dbReference type="AlphaFoldDB" id="A0AAV7LQL0"/>
<feature type="compositionally biased region" description="Low complexity" evidence="1">
    <location>
        <begin position="155"/>
        <end position="166"/>
    </location>
</feature>
<name>A0AAV7LQL0_PLEWA</name>
<dbReference type="EMBL" id="JANPWB010000015">
    <property type="protein sequence ID" value="KAJ1093840.1"/>
    <property type="molecule type" value="Genomic_DNA"/>
</dbReference>
<reference evidence="2" key="1">
    <citation type="journal article" date="2022" name="bioRxiv">
        <title>Sequencing and chromosome-scale assembly of the giantPleurodeles waltlgenome.</title>
        <authorList>
            <person name="Brown T."/>
            <person name="Elewa A."/>
            <person name="Iarovenko S."/>
            <person name="Subramanian E."/>
            <person name="Araus A.J."/>
            <person name="Petzold A."/>
            <person name="Susuki M."/>
            <person name="Suzuki K.-i.T."/>
            <person name="Hayashi T."/>
            <person name="Toyoda A."/>
            <person name="Oliveira C."/>
            <person name="Osipova E."/>
            <person name="Leigh N.D."/>
            <person name="Simon A."/>
            <person name="Yun M.H."/>
        </authorList>
    </citation>
    <scope>NUCLEOTIDE SEQUENCE</scope>
    <source>
        <strain evidence="2">20211129_DDA</strain>
        <tissue evidence="2">Liver</tissue>
    </source>
</reference>
<dbReference type="Proteomes" id="UP001066276">
    <property type="component" value="Chromosome 11"/>
</dbReference>
<comment type="caution">
    <text evidence="2">The sequence shown here is derived from an EMBL/GenBank/DDBJ whole genome shotgun (WGS) entry which is preliminary data.</text>
</comment>
<gene>
    <name evidence="2" type="ORF">NDU88_006931</name>
</gene>
<proteinExistence type="predicted"/>
<evidence type="ECO:0000256" key="1">
    <source>
        <dbReference type="SAM" id="MobiDB-lite"/>
    </source>
</evidence>
<feature type="region of interest" description="Disordered" evidence="1">
    <location>
        <begin position="145"/>
        <end position="174"/>
    </location>
</feature>
<protein>
    <submittedName>
        <fullName evidence="2">Uncharacterized protein</fullName>
    </submittedName>
</protein>
<accession>A0AAV7LQL0</accession>
<evidence type="ECO:0000313" key="3">
    <source>
        <dbReference type="Proteomes" id="UP001066276"/>
    </source>
</evidence>
<keyword evidence="3" id="KW-1185">Reference proteome</keyword>